<comment type="caution">
    <text evidence="2">The sequence shown here is derived from an EMBL/GenBank/DDBJ whole genome shotgun (WGS) entry which is preliminary data.</text>
</comment>
<organism evidence="2 3">
    <name type="scientific">Macrophomina phaseolina (strain MS6)</name>
    <name type="common">Charcoal rot fungus</name>
    <dbReference type="NCBI Taxonomy" id="1126212"/>
    <lineage>
        <taxon>Eukaryota</taxon>
        <taxon>Fungi</taxon>
        <taxon>Dikarya</taxon>
        <taxon>Ascomycota</taxon>
        <taxon>Pezizomycotina</taxon>
        <taxon>Dothideomycetes</taxon>
        <taxon>Dothideomycetes incertae sedis</taxon>
        <taxon>Botryosphaeriales</taxon>
        <taxon>Botryosphaeriaceae</taxon>
        <taxon>Macrophomina</taxon>
    </lineage>
</organism>
<feature type="region of interest" description="Disordered" evidence="1">
    <location>
        <begin position="149"/>
        <end position="174"/>
    </location>
</feature>
<dbReference type="AlphaFoldDB" id="K2QMV3"/>
<evidence type="ECO:0000313" key="2">
    <source>
        <dbReference type="EMBL" id="EKG11226.1"/>
    </source>
</evidence>
<protein>
    <submittedName>
        <fullName evidence="2">Uncharacterized protein</fullName>
    </submittedName>
</protein>
<dbReference type="EMBL" id="AHHD01000496">
    <property type="protein sequence ID" value="EKG11226.1"/>
    <property type="molecule type" value="Genomic_DNA"/>
</dbReference>
<sequence>MLLVTPRAVKMSNASRGLWVTARAFHYYRSNHADVHRRRYLDNCLSSPCEDMPATSSTNSGVNTLFRSGISFWYICRKSPKLHTKGAPKELLRRRYKRKKKKKAKLPYQAMKVQERKANQLLPKQLMLHPQAKQIIVEEKREMKIKELKDAHVPQAPGDKPVSSVKPEDEIIKR</sequence>
<dbReference type="VEuPathDB" id="FungiDB:MPH_11697"/>
<accession>K2QMV3</accession>
<name>K2QMV3_MACPH</name>
<evidence type="ECO:0000313" key="3">
    <source>
        <dbReference type="Proteomes" id="UP000007129"/>
    </source>
</evidence>
<dbReference type="Proteomes" id="UP000007129">
    <property type="component" value="Unassembled WGS sequence"/>
</dbReference>
<dbReference type="InParanoid" id="K2QMV3"/>
<reference evidence="2 3" key="1">
    <citation type="journal article" date="2012" name="BMC Genomics">
        <title>Tools to kill: Genome of one of the most destructive plant pathogenic fungi Macrophomina phaseolina.</title>
        <authorList>
            <person name="Islam M.S."/>
            <person name="Haque M.S."/>
            <person name="Islam M.M."/>
            <person name="Emdad E.M."/>
            <person name="Halim A."/>
            <person name="Hossen Q.M.M."/>
            <person name="Hossain M.Z."/>
            <person name="Ahmed B."/>
            <person name="Rahim S."/>
            <person name="Rahman M.S."/>
            <person name="Alam M.M."/>
            <person name="Hou S."/>
            <person name="Wan X."/>
            <person name="Saito J.A."/>
            <person name="Alam M."/>
        </authorList>
    </citation>
    <scope>NUCLEOTIDE SEQUENCE [LARGE SCALE GENOMIC DNA]</scope>
    <source>
        <strain evidence="2 3">MS6</strain>
    </source>
</reference>
<evidence type="ECO:0000256" key="1">
    <source>
        <dbReference type="SAM" id="MobiDB-lite"/>
    </source>
</evidence>
<gene>
    <name evidence="2" type="ORF">MPH_11697</name>
</gene>
<proteinExistence type="predicted"/>
<dbReference type="HOGENOM" id="CLU_1540358_0_0_1"/>